<dbReference type="Proteomes" id="UP000468735">
    <property type="component" value="Unassembled WGS sequence"/>
</dbReference>
<dbReference type="Gene3D" id="3.60.40.10">
    <property type="entry name" value="PPM-type phosphatase domain"/>
    <property type="match status" value="1"/>
</dbReference>
<keyword evidence="3" id="KW-1185">Reference proteome</keyword>
<dbReference type="AlphaFoldDB" id="A0A6H9Z0S7"/>
<dbReference type="SUPFAM" id="SSF81606">
    <property type="entry name" value="PP2C-like"/>
    <property type="match status" value="1"/>
</dbReference>
<dbReference type="InterPro" id="IPR036457">
    <property type="entry name" value="PPM-type-like_dom_sf"/>
</dbReference>
<organism evidence="2 3">
    <name type="scientific">Actinomadura rudentiformis</name>
    <dbReference type="NCBI Taxonomy" id="359158"/>
    <lineage>
        <taxon>Bacteria</taxon>
        <taxon>Bacillati</taxon>
        <taxon>Actinomycetota</taxon>
        <taxon>Actinomycetes</taxon>
        <taxon>Streptosporangiales</taxon>
        <taxon>Thermomonosporaceae</taxon>
        <taxon>Actinomadura</taxon>
    </lineage>
</organism>
<dbReference type="SMART" id="SM00331">
    <property type="entry name" value="PP2C_SIG"/>
    <property type="match status" value="1"/>
</dbReference>
<evidence type="ECO:0000259" key="1">
    <source>
        <dbReference type="PROSITE" id="PS51746"/>
    </source>
</evidence>
<dbReference type="SMART" id="SM00332">
    <property type="entry name" value="PP2Cc"/>
    <property type="match status" value="1"/>
</dbReference>
<dbReference type="OrthoDB" id="9801841at2"/>
<name>A0A6H9Z0S7_9ACTN</name>
<comment type="caution">
    <text evidence="2">The sequence shown here is derived from an EMBL/GenBank/DDBJ whole genome shotgun (WGS) entry which is preliminary data.</text>
</comment>
<sequence>MGVIVAVGSQIGRASQVNQDAVYAGPQLQVVAAGRGSGGDIAAAEVVEAMARQVIRPSEDALNRAAATLWEERFRPRSPIMELALSAIDQAHERLGRLKQHDQRCTDATVWVTAIHWSGHELALTHVGLCRAYLIRDGEIYQITHDFTLPRALPAPRFLDGTAAPDPDQSLRESRPGDRYILCTRGFAPSIHDGPDLRIIKEGASPADIVNRLMQAVQANPAADDASCVVIDVMATETTVEPVTAGALARLPRSCE</sequence>
<dbReference type="EMBL" id="WBMT01000008">
    <property type="protein sequence ID" value="KAB2348046.1"/>
    <property type="molecule type" value="Genomic_DNA"/>
</dbReference>
<feature type="domain" description="PPM-type phosphatase" evidence="1">
    <location>
        <begin position="4"/>
        <end position="233"/>
    </location>
</feature>
<evidence type="ECO:0000313" key="3">
    <source>
        <dbReference type="Proteomes" id="UP000468735"/>
    </source>
</evidence>
<protein>
    <recommendedName>
        <fullName evidence="1">PPM-type phosphatase domain-containing protein</fullName>
    </recommendedName>
</protein>
<reference evidence="2 3" key="1">
    <citation type="submission" date="2019-09" db="EMBL/GenBank/DDBJ databases">
        <title>Actinomadura physcomitrii sp. nov., a novel actinomycete isolated from moss [Physcomitrium sphaericum (Ludw) Fuernr].</title>
        <authorList>
            <person name="Zhuang X."/>
            <person name="Liu C."/>
        </authorList>
    </citation>
    <scope>NUCLEOTIDE SEQUENCE [LARGE SCALE GENOMIC DNA]</scope>
    <source>
        <strain evidence="2 3">HMC1</strain>
    </source>
</reference>
<dbReference type="RefSeq" id="WP_151561751.1">
    <property type="nucleotide sequence ID" value="NZ_WBMT01000008.1"/>
</dbReference>
<dbReference type="PROSITE" id="PS51746">
    <property type="entry name" value="PPM_2"/>
    <property type="match status" value="1"/>
</dbReference>
<evidence type="ECO:0000313" key="2">
    <source>
        <dbReference type="EMBL" id="KAB2348046.1"/>
    </source>
</evidence>
<dbReference type="InterPro" id="IPR001932">
    <property type="entry name" value="PPM-type_phosphatase-like_dom"/>
</dbReference>
<gene>
    <name evidence="2" type="ORF">F8566_19470</name>
</gene>
<proteinExistence type="predicted"/>
<accession>A0A6H9Z0S7</accession>